<accession>A0A370DCU5</accession>
<dbReference type="AlphaFoldDB" id="A0A370DCU5"/>
<dbReference type="GO" id="GO:0004672">
    <property type="term" value="F:protein kinase activity"/>
    <property type="evidence" value="ECO:0007669"/>
    <property type="project" value="UniProtKB-ARBA"/>
</dbReference>
<evidence type="ECO:0000313" key="4">
    <source>
        <dbReference type="EMBL" id="RDH82742.1"/>
    </source>
</evidence>
<dbReference type="CDD" id="cd00088">
    <property type="entry name" value="HPT"/>
    <property type="match status" value="1"/>
</dbReference>
<comment type="caution">
    <text evidence="4">The sequence shown here is derived from an EMBL/GenBank/DDBJ whole genome shotgun (WGS) entry which is preliminary data.</text>
</comment>
<name>A0A370DCU5_9GAMM</name>
<protein>
    <recommendedName>
        <fullName evidence="3">HPt domain-containing protein</fullName>
    </recommendedName>
</protein>
<dbReference type="Pfam" id="PF01627">
    <property type="entry name" value="Hpt"/>
    <property type="match status" value="1"/>
</dbReference>
<dbReference type="SUPFAM" id="SSF47226">
    <property type="entry name" value="Histidine-containing phosphotransfer domain, HPT domain"/>
    <property type="match status" value="1"/>
</dbReference>
<dbReference type="InterPro" id="IPR008207">
    <property type="entry name" value="Sig_transdc_His_kin_Hpt_dom"/>
</dbReference>
<proteinExistence type="predicted"/>
<keyword evidence="5" id="KW-1185">Reference proteome</keyword>
<feature type="domain" description="HPt" evidence="3">
    <location>
        <begin position="18"/>
        <end position="111"/>
    </location>
</feature>
<sequence length="112" mass="12041">MTDAVIDTLVFNEIADLMGDSINEFIEIYLDNSPKLLKGIGIAVPAGDLEGVIANSHQLKGGSGSIGAMQVFHYAKQLEDDARAGESADLASVFVQLETAYEQVEADLRNRL</sequence>
<organism evidence="4 5">
    <name type="scientific">endosymbiont of Galathealinum brachiosum</name>
    <dbReference type="NCBI Taxonomy" id="2200906"/>
    <lineage>
        <taxon>Bacteria</taxon>
        <taxon>Pseudomonadati</taxon>
        <taxon>Pseudomonadota</taxon>
        <taxon>Gammaproteobacteria</taxon>
        <taxon>sulfur-oxidizing symbionts</taxon>
    </lineage>
</organism>
<evidence type="ECO:0000256" key="1">
    <source>
        <dbReference type="ARBA" id="ARBA00023012"/>
    </source>
</evidence>
<evidence type="ECO:0000256" key="2">
    <source>
        <dbReference type="PROSITE-ProRule" id="PRU00110"/>
    </source>
</evidence>
<dbReference type="Gene3D" id="1.20.120.160">
    <property type="entry name" value="HPT domain"/>
    <property type="match status" value="1"/>
</dbReference>
<reference evidence="4 5" key="1">
    <citation type="journal article" date="2018" name="ISME J.">
        <title>Endosymbiont genomes yield clues of tubeworm success.</title>
        <authorList>
            <person name="Li Y."/>
            <person name="Liles M.R."/>
            <person name="Halanych K.M."/>
        </authorList>
    </citation>
    <scope>NUCLEOTIDE SEQUENCE [LARGE SCALE GENOMIC DNA]</scope>
    <source>
        <strain evidence="4">A1464</strain>
    </source>
</reference>
<feature type="modified residue" description="Phosphohistidine" evidence="2">
    <location>
        <position position="57"/>
    </location>
</feature>
<gene>
    <name evidence="4" type="ORF">DIZ80_10710</name>
</gene>
<keyword evidence="1" id="KW-0902">Two-component regulatory system</keyword>
<dbReference type="SMART" id="SM00073">
    <property type="entry name" value="HPT"/>
    <property type="match status" value="1"/>
</dbReference>
<dbReference type="EMBL" id="QFXC01000011">
    <property type="protein sequence ID" value="RDH82742.1"/>
    <property type="molecule type" value="Genomic_DNA"/>
</dbReference>
<dbReference type="PROSITE" id="PS50894">
    <property type="entry name" value="HPT"/>
    <property type="match status" value="1"/>
</dbReference>
<evidence type="ECO:0000259" key="3">
    <source>
        <dbReference type="PROSITE" id="PS50894"/>
    </source>
</evidence>
<dbReference type="InterPro" id="IPR036641">
    <property type="entry name" value="HPT_dom_sf"/>
</dbReference>
<dbReference type="Proteomes" id="UP000254266">
    <property type="component" value="Unassembled WGS sequence"/>
</dbReference>
<keyword evidence="2" id="KW-0597">Phosphoprotein</keyword>
<evidence type="ECO:0000313" key="5">
    <source>
        <dbReference type="Proteomes" id="UP000254266"/>
    </source>
</evidence>
<dbReference type="GO" id="GO:0000160">
    <property type="term" value="P:phosphorelay signal transduction system"/>
    <property type="evidence" value="ECO:0007669"/>
    <property type="project" value="UniProtKB-KW"/>
</dbReference>